<dbReference type="GO" id="GO:0005829">
    <property type="term" value="C:cytosol"/>
    <property type="evidence" value="ECO:0007669"/>
    <property type="project" value="TreeGrafter"/>
</dbReference>
<dbReference type="GeneID" id="5000431"/>
<dbReference type="STRING" id="436017.A4RST5"/>
<dbReference type="AlphaFoldDB" id="A4RST5"/>
<keyword evidence="2" id="KW-0067">ATP-binding</keyword>
<dbReference type="OrthoDB" id="498881at2759"/>
<evidence type="ECO:0000313" key="6">
    <source>
        <dbReference type="Proteomes" id="UP000001568"/>
    </source>
</evidence>
<dbReference type="eggNOG" id="KOG0736">
    <property type="taxonomic scope" value="Eukaryota"/>
</dbReference>
<dbReference type="FunFam" id="3.40.50.300:FF:001025">
    <property type="entry name" value="ATPase family, AAA domain-containing 2B"/>
    <property type="match status" value="1"/>
</dbReference>
<keyword evidence="3" id="KW-0175">Coiled coil</keyword>
<dbReference type="RefSeq" id="XP_001416188.1">
    <property type="nucleotide sequence ID" value="XM_001416151.1"/>
</dbReference>
<evidence type="ECO:0000256" key="2">
    <source>
        <dbReference type="ARBA" id="ARBA00022840"/>
    </source>
</evidence>
<gene>
    <name evidence="5" type="primary">AatP</name>
    <name evidence="5" type="ORF">OSTLU_119579</name>
</gene>
<accession>A4RST5</accession>
<dbReference type="InterPro" id="IPR027417">
    <property type="entry name" value="P-loop_NTPase"/>
</dbReference>
<dbReference type="OMA" id="CARAWIK"/>
<dbReference type="GO" id="GO:0016558">
    <property type="term" value="P:protein import into peroxisome matrix"/>
    <property type="evidence" value="ECO:0007669"/>
    <property type="project" value="TreeGrafter"/>
</dbReference>
<dbReference type="Pfam" id="PF00004">
    <property type="entry name" value="AAA"/>
    <property type="match status" value="1"/>
</dbReference>
<evidence type="ECO:0000259" key="4">
    <source>
        <dbReference type="SMART" id="SM00382"/>
    </source>
</evidence>
<dbReference type="InterPro" id="IPR050168">
    <property type="entry name" value="AAA_ATPase_domain"/>
</dbReference>
<name>A4RST5_OSTLU</name>
<sequence length="586" mass="65731">MARSREILECFFPVCQFSFQQYENNLCDDCTRPSEMHNANFMLLMLDSPKAHGAALRHTMLRRIQRVFAKQQVTWTGFQVTLPCEGSPRIKKPSFSLQVAKISSRDGNHLLYEPVDTRIVVKARENEFVPYKHTMVVSQDFRARFEAVKSALIRLSSPLNCSSGRLASDTPLLLKQSSKHFLRWLQSKLQSSVRMQSRVISCQYLVLLKSQKQISLIIERALTGIDSDTALILEDVDVLVKDKDGLNLQCLLSTLNDIADFRTIQGSFHTFIIGTTAEFKVHSDLHRHFPLQIPSPSQDSDVHVQQIRRDEGLKQIRLKVQSALSIGGHRQQKAMRIVPLSTSQQNNGNVRWDDVGGLEDIKAALCDMLKWPIKFPKLFKNYSKGALLHGPPGTGKTLIAKAASVESGLTFFNVKGPELLGMYVGESEKCVRELFNKARELAPALIFFDEFDSLCMVDAPPGTLISRVISQVVTELDSLKGSQVFVLAASNRLELIEPTILRSGRLDRVLHVPLQNDVRSKVAIFKALTKNFIFSSNFEIGQLALVSEDVSGADIYSACVRAWIKAAKRAIAYNSTGIVVQTMDFY</sequence>
<dbReference type="GO" id="GO:0016887">
    <property type="term" value="F:ATP hydrolysis activity"/>
    <property type="evidence" value="ECO:0007669"/>
    <property type="project" value="InterPro"/>
</dbReference>
<dbReference type="Proteomes" id="UP000001568">
    <property type="component" value="Chromosome 2"/>
</dbReference>
<dbReference type="Gene3D" id="3.40.50.300">
    <property type="entry name" value="P-loop containing nucleotide triphosphate hydrolases"/>
    <property type="match status" value="1"/>
</dbReference>
<evidence type="ECO:0000313" key="5">
    <source>
        <dbReference type="EMBL" id="ABO94481.1"/>
    </source>
</evidence>
<dbReference type="GO" id="GO:0005524">
    <property type="term" value="F:ATP binding"/>
    <property type="evidence" value="ECO:0007669"/>
    <property type="project" value="UniProtKB-KW"/>
</dbReference>
<keyword evidence="1" id="KW-0547">Nucleotide-binding</keyword>
<organism evidence="5 6">
    <name type="scientific">Ostreococcus lucimarinus (strain CCE9901)</name>
    <dbReference type="NCBI Taxonomy" id="436017"/>
    <lineage>
        <taxon>Eukaryota</taxon>
        <taxon>Viridiplantae</taxon>
        <taxon>Chlorophyta</taxon>
        <taxon>Mamiellophyceae</taxon>
        <taxon>Mamiellales</taxon>
        <taxon>Bathycoccaceae</taxon>
        <taxon>Ostreococcus</taxon>
    </lineage>
</organism>
<proteinExistence type="predicted"/>
<dbReference type="EMBL" id="CP000582">
    <property type="protein sequence ID" value="ABO94481.1"/>
    <property type="molecule type" value="Genomic_DNA"/>
</dbReference>
<keyword evidence="6" id="KW-1185">Reference proteome</keyword>
<dbReference type="KEGG" id="olu:OSTLU_119579"/>
<reference evidence="5 6" key="1">
    <citation type="journal article" date="2007" name="Proc. Natl. Acad. Sci. U.S.A.">
        <title>The tiny eukaryote Ostreococcus provides genomic insights into the paradox of plankton speciation.</title>
        <authorList>
            <person name="Palenik B."/>
            <person name="Grimwood J."/>
            <person name="Aerts A."/>
            <person name="Rouze P."/>
            <person name="Salamov A."/>
            <person name="Putnam N."/>
            <person name="Dupont C."/>
            <person name="Jorgensen R."/>
            <person name="Derelle E."/>
            <person name="Rombauts S."/>
            <person name="Zhou K."/>
            <person name="Otillar R."/>
            <person name="Merchant S.S."/>
            <person name="Podell S."/>
            <person name="Gaasterland T."/>
            <person name="Napoli C."/>
            <person name="Gendler K."/>
            <person name="Manuell A."/>
            <person name="Tai V."/>
            <person name="Vallon O."/>
            <person name="Piganeau G."/>
            <person name="Jancek S."/>
            <person name="Heijde M."/>
            <person name="Jabbari K."/>
            <person name="Bowler C."/>
            <person name="Lohr M."/>
            <person name="Robbens S."/>
            <person name="Werner G."/>
            <person name="Dubchak I."/>
            <person name="Pazour G.J."/>
            <person name="Ren Q."/>
            <person name="Paulsen I."/>
            <person name="Delwiche C."/>
            <person name="Schmutz J."/>
            <person name="Rokhsar D."/>
            <person name="Van de Peer Y."/>
            <person name="Moreau H."/>
            <person name="Grigoriev I.V."/>
        </authorList>
    </citation>
    <scope>NUCLEOTIDE SEQUENCE [LARGE SCALE GENOMIC DNA]</scope>
    <source>
        <strain evidence="5 6">CCE9901</strain>
    </source>
</reference>
<dbReference type="InterPro" id="IPR003593">
    <property type="entry name" value="AAA+_ATPase"/>
</dbReference>
<feature type="domain" description="AAA+ ATPase" evidence="4">
    <location>
        <begin position="382"/>
        <end position="516"/>
    </location>
</feature>
<dbReference type="SMART" id="SM00382">
    <property type="entry name" value="AAA"/>
    <property type="match status" value="1"/>
</dbReference>
<dbReference type="PANTHER" id="PTHR23077:SF9">
    <property type="entry name" value="PEROXISOMAL ATPASE PEX6"/>
    <property type="match status" value="1"/>
</dbReference>
<dbReference type="HOGENOM" id="CLU_426026_0_0_1"/>
<dbReference type="PANTHER" id="PTHR23077">
    <property type="entry name" value="AAA-FAMILY ATPASE"/>
    <property type="match status" value="1"/>
</dbReference>
<dbReference type="InterPro" id="IPR003959">
    <property type="entry name" value="ATPase_AAA_core"/>
</dbReference>
<evidence type="ECO:0000256" key="3">
    <source>
        <dbReference type="ARBA" id="ARBA00023054"/>
    </source>
</evidence>
<dbReference type="Gramene" id="ABO94481">
    <property type="protein sequence ID" value="ABO94481"/>
    <property type="gene ID" value="OSTLU_119579"/>
</dbReference>
<protein>
    <submittedName>
        <fullName evidence="5">Novel AAA ATPase</fullName>
    </submittedName>
</protein>
<evidence type="ECO:0000256" key="1">
    <source>
        <dbReference type="ARBA" id="ARBA00022741"/>
    </source>
</evidence>
<dbReference type="Gene3D" id="1.10.8.60">
    <property type="match status" value="1"/>
</dbReference>
<dbReference type="SUPFAM" id="SSF52540">
    <property type="entry name" value="P-loop containing nucleoside triphosphate hydrolases"/>
    <property type="match status" value="1"/>
</dbReference>
<dbReference type="GO" id="GO:0005778">
    <property type="term" value="C:peroxisomal membrane"/>
    <property type="evidence" value="ECO:0007669"/>
    <property type="project" value="TreeGrafter"/>
</dbReference>